<evidence type="ECO:0000313" key="4">
    <source>
        <dbReference type="EMBL" id="ORD97114.1"/>
    </source>
</evidence>
<dbReference type="VEuPathDB" id="MicrosporidiaDB:HERIO_989"/>
<name>A0A1X0QBM5_9MICR</name>
<evidence type="ECO:0008006" key="6">
    <source>
        <dbReference type="Google" id="ProtNLM"/>
    </source>
</evidence>
<accession>A0A1X0QBM5</accession>
<dbReference type="AlphaFoldDB" id="A0A1X0QBM5"/>
<comment type="caution">
    <text evidence="4">The sequence shown here is derived from an EMBL/GenBank/DDBJ whole genome shotgun (WGS) entry which is preliminary data.</text>
</comment>
<proteinExistence type="predicted"/>
<dbReference type="EMBL" id="LVKB01000040">
    <property type="protein sequence ID" value="ORD97114.1"/>
    <property type="molecule type" value="Genomic_DNA"/>
</dbReference>
<keyword evidence="3" id="KW-0539">Nucleus</keyword>
<evidence type="ECO:0000256" key="3">
    <source>
        <dbReference type="ARBA" id="ARBA00023242"/>
    </source>
</evidence>
<evidence type="ECO:0000256" key="2">
    <source>
        <dbReference type="ARBA" id="ARBA00022553"/>
    </source>
</evidence>
<dbReference type="Pfam" id="PF04615">
    <property type="entry name" value="Utp14"/>
    <property type="match status" value="1"/>
</dbReference>
<dbReference type="InterPro" id="IPR006709">
    <property type="entry name" value="SSU_processome_Utp14"/>
</dbReference>
<comment type="subcellular location">
    <subcellularLocation>
        <location evidence="1">Nucleus</location>
        <location evidence="1">Nucleolus</location>
    </subcellularLocation>
</comment>
<dbReference type="VEuPathDB" id="MicrosporidiaDB:A0H76_956"/>
<dbReference type="GO" id="GO:0032040">
    <property type="term" value="C:small-subunit processome"/>
    <property type="evidence" value="ECO:0007669"/>
    <property type="project" value="InterPro"/>
</dbReference>
<keyword evidence="2" id="KW-0597">Phosphoprotein</keyword>
<dbReference type="Proteomes" id="UP000192356">
    <property type="component" value="Unassembled WGS sequence"/>
</dbReference>
<evidence type="ECO:0000313" key="5">
    <source>
        <dbReference type="Proteomes" id="UP000192356"/>
    </source>
</evidence>
<keyword evidence="5" id="KW-1185">Reference proteome</keyword>
<organism evidence="4 5">
    <name type="scientific">Hepatospora eriocheir</name>
    <dbReference type="NCBI Taxonomy" id="1081669"/>
    <lineage>
        <taxon>Eukaryota</taxon>
        <taxon>Fungi</taxon>
        <taxon>Fungi incertae sedis</taxon>
        <taxon>Microsporidia</taxon>
        <taxon>Hepatosporidae</taxon>
        <taxon>Hepatospora</taxon>
    </lineage>
</organism>
<dbReference type="PANTHER" id="PTHR14150">
    <property type="entry name" value="U3 SMALL NUCLEOLAR RNA-ASSOCIATED PROTEIN 14"/>
    <property type="match status" value="1"/>
</dbReference>
<dbReference type="PANTHER" id="PTHR14150:SF12">
    <property type="entry name" value="U3 SMALL NUCLEOLAR RNA-ASSOCIATED PROTEIN 14 HOMOLOG A"/>
    <property type="match status" value="1"/>
</dbReference>
<dbReference type="OrthoDB" id="277439at2759"/>
<protein>
    <recommendedName>
        <fullName evidence="6">U3 small nucleolar RNA-associated protein 14</fullName>
    </recommendedName>
</protein>
<dbReference type="GO" id="GO:0006364">
    <property type="term" value="P:rRNA processing"/>
    <property type="evidence" value="ECO:0007669"/>
    <property type="project" value="InterPro"/>
</dbReference>
<evidence type="ECO:0000256" key="1">
    <source>
        <dbReference type="ARBA" id="ARBA00004604"/>
    </source>
</evidence>
<gene>
    <name evidence="4" type="ORF">HERIO_989</name>
</gene>
<reference evidence="4 5" key="1">
    <citation type="journal article" date="2017" name="Environ. Microbiol.">
        <title>Decay of the glycolytic pathway and adaptation to intranuclear parasitism within Enterocytozoonidae microsporidia.</title>
        <authorList>
            <person name="Wiredu Boakye D."/>
            <person name="Jaroenlak P."/>
            <person name="Prachumwat A."/>
            <person name="Williams T.A."/>
            <person name="Bateman K.S."/>
            <person name="Itsathitphaisarn O."/>
            <person name="Sritunyalucksana K."/>
            <person name="Paszkiewicz K.H."/>
            <person name="Moore K.A."/>
            <person name="Stentiford G.D."/>
            <person name="Williams B.A."/>
        </authorList>
    </citation>
    <scope>NUCLEOTIDE SEQUENCE [LARGE SCALE GENOMIC DNA]</scope>
    <source>
        <strain evidence="4 5">GB1</strain>
    </source>
</reference>
<sequence>MINLEDLINLENGKTIDIKEDESVNKVLEMVKDDVEDFVNRKEVKKIDKTKVLENSKLGRKISKIVSKSGIVNQTFKVKLQAEFDKKMHRIKRIKSASFRKAKKQQELKNNLYEELNSTSTISEEEQEYVPLISINNSKIKIKKEINKELVSDESNQDFYKEKQEIVNREAPREDIKVLPGWNSWAGPGLKVKRTKYNTIRNEIKGIEISKRSDFQKSNLIINEKVKYDLKYKCDNLKSEPSDYKTMKLKLKNNKVNGLDYDVKEYES</sequence>